<accession>A0ABN5H7E7</accession>
<sequence length="279" mass="31973">MESAVGIKIDYEKNRNNPEQIFSAMALYISAYKKYGNLIAKEVGSELNYNLCLQDIEKSSIKALLGSISNSFNSLITKQSNGLFEDLIDEEDILSPDQVDDLARKQESKMEKATGDISFYIDRVEFAKILQEISAANEMLYRDEKAEIETFGNSNNNIIRLNTRMRFFGDPETMFDEHKLISYRGRDSLDIIKPVNFGDSQWQVRSRTTHKTFMATIGDKQWLKLYQNGEIPIITAKYCMLVDMYCELDKKNKKTIIKKAIIIKVLKVIPSSEAQDALL</sequence>
<evidence type="ECO:0000313" key="2">
    <source>
        <dbReference type="Proteomes" id="UP000237673"/>
    </source>
</evidence>
<name>A0ABN5H7E7_9GAMM</name>
<reference evidence="1 2" key="1">
    <citation type="submission" date="2018-01" db="EMBL/GenBank/DDBJ databases">
        <title>Complete and assembled Genome of Pantoea calida DSM22759T.</title>
        <authorList>
            <person name="Stevens M.J.A."/>
            <person name="Zurfluh K."/>
            <person name="Stephan R."/>
        </authorList>
    </citation>
    <scope>NUCLEOTIDE SEQUENCE [LARGE SCALE GENOMIC DNA]</scope>
    <source>
        <strain evidence="1 2">DSM 22759</strain>
    </source>
</reference>
<evidence type="ECO:0000313" key="1">
    <source>
        <dbReference type="EMBL" id="AUY23585.1"/>
    </source>
</evidence>
<keyword evidence="2" id="KW-1185">Reference proteome</keyword>
<dbReference type="Proteomes" id="UP000237673">
    <property type="component" value="Chromosome"/>
</dbReference>
<proteinExistence type="predicted"/>
<protein>
    <submittedName>
        <fullName evidence="1">Uncharacterized protein</fullName>
    </submittedName>
</protein>
<dbReference type="EMBL" id="CP026378">
    <property type="protein sequence ID" value="AUY23585.1"/>
    <property type="molecule type" value="Genomic_DNA"/>
</dbReference>
<dbReference type="RefSeq" id="WP_084970869.1">
    <property type="nucleotide sequence ID" value="NZ_CP026378.1"/>
</dbReference>
<dbReference type="GeneID" id="84631298"/>
<organism evidence="1 2">
    <name type="scientific">Mixta calida</name>
    <dbReference type="NCBI Taxonomy" id="665913"/>
    <lineage>
        <taxon>Bacteria</taxon>
        <taxon>Pseudomonadati</taxon>
        <taxon>Pseudomonadota</taxon>
        <taxon>Gammaproteobacteria</taxon>
        <taxon>Enterobacterales</taxon>
        <taxon>Erwiniaceae</taxon>
        <taxon>Mixta</taxon>
    </lineage>
</organism>
<gene>
    <name evidence="1" type="ORF">C2E16_00780</name>
</gene>